<name>A0A183A7E5_9TREM</name>
<protein>
    <submittedName>
        <fullName evidence="5">Tctex1 domain-containing protein 2</fullName>
    </submittedName>
</protein>
<organism evidence="5">
    <name type="scientific">Echinostoma caproni</name>
    <dbReference type="NCBI Taxonomy" id="27848"/>
    <lineage>
        <taxon>Eukaryota</taxon>
        <taxon>Metazoa</taxon>
        <taxon>Spiralia</taxon>
        <taxon>Lophotrochozoa</taxon>
        <taxon>Platyhelminthes</taxon>
        <taxon>Trematoda</taxon>
        <taxon>Digenea</taxon>
        <taxon>Plagiorchiida</taxon>
        <taxon>Echinostomata</taxon>
        <taxon>Echinostomatoidea</taxon>
        <taxon>Echinostomatidae</taxon>
        <taxon>Echinostoma</taxon>
    </lineage>
</organism>
<evidence type="ECO:0000256" key="2">
    <source>
        <dbReference type="SAM" id="MobiDB-lite"/>
    </source>
</evidence>
<evidence type="ECO:0000313" key="4">
    <source>
        <dbReference type="Proteomes" id="UP000272942"/>
    </source>
</evidence>
<evidence type="ECO:0000256" key="1">
    <source>
        <dbReference type="ARBA" id="ARBA00005361"/>
    </source>
</evidence>
<dbReference type="OrthoDB" id="10248487at2759"/>
<gene>
    <name evidence="3" type="ORF">ECPE_LOCUS2880</name>
</gene>
<dbReference type="EMBL" id="UZAN01039922">
    <property type="protein sequence ID" value="VDP67699.1"/>
    <property type="molecule type" value="Genomic_DNA"/>
</dbReference>
<dbReference type="GO" id="GO:0007018">
    <property type="term" value="P:microtubule-based movement"/>
    <property type="evidence" value="ECO:0007669"/>
    <property type="project" value="TreeGrafter"/>
</dbReference>
<accession>A0A183A7E5</accession>
<dbReference type="CDD" id="cd21451">
    <property type="entry name" value="DLC-like_TCTEX1D"/>
    <property type="match status" value="1"/>
</dbReference>
<dbReference type="Proteomes" id="UP000272942">
    <property type="component" value="Unassembled WGS sequence"/>
</dbReference>
<dbReference type="GO" id="GO:0005868">
    <property type="term" value="C:cytoplasmic dynein complex"/>
    <property type="evidence" value="ECO:0007669"/>
    <property type="project" value="TreeGrafter"/>
</dbReference>
<proteinExistence type="inferred from homology"/>
<evidence type="ECO:0000313" key="5">
    <source>
        <dbReference type="WBParaSite" id="ECPE_0000288301-mRNA-1"/>
    </source>
</evidence>
<dbReference type="GO" id="GO:0005737">
    <property type="term" value="C:cytoplasm"/>
    <property type="evidence" value="ECO:0007669"/>
    <property type="project" value="TreeGrafter"/>
</dbReference>
<sequence>MSIPQAQEVPSPTKVQDTGRLRRLSVAQGVRRLSIFKPTKIDAQSGVQPTTLSPTVETATTERSSFRDNATPLVESSRALSFRDWMGTTPNRRLSQVTPALAPPPISILGILAAKRVSRRFLAAITGTCDAREFMTMRKISTLSSASFMAPPKPPTYQLGPVEPFNPYVIQSRIERLLHLRANTLPPDYRPERAASLCKEIANEVKFIMRTAGSERYRYVAFCVVMQRGSHMAGCFSRVLWNADTDRTLCAQCLTPTVLVCCTAYALYKE</sequence>
<reference evidence="5" key="1">
    <citation type="submission" date="2016-06" db="UniProtKB">
        <authorList>
            <consortium name="WormBaseParasite"/>
        </authorList>
    </citation>
    <scope>IDENTIFICATION</scope>
</reference>
<dbReference type="GO" id="GO:0045505">
    <property type="term" value="F:dynein intermediate chain binding"/>
    <property type="evidence" value="ECO:0007669"/>
    <property type="project" value="TreeGrafter"/>
</dbReference>
<dbReference type="WBParaSite" id="ECPE_0000288301-mRNA-1">
    <property type="protein sequence ID" value="ECPE_0000288301-mRNA-1"/>
    <property type="gene ID" value="ECPE_0000288301"/>
</dbReference>
<dbReference type="InterPro" id="IPR038586">
    <property type="entry name" value="Tctex-1-like_sf"/>
</dbReference>
<dbReference type="InterPro" id="IPR005334">
    <property type="entry name" value="Tctex-1-like"/>
</dbReference>
<dbReference type="AlphaFoldDB" id="A0A183A7E5"/>
<dbReference type="PANTHER" id="PTHR21255:SF7">
    <property type="entry name" value="DYNEIN LIGHT CHAIN TCTEX-TYPE PROTEIN 2B"/>
    <property type="match status" value="1"/>
</dbReference>
<comment type="similarity">
    <text evidence="1">Belongs to the dynein light chain Tctex-type family.</text>
</comment>
<dbReference type="Gene3D" id="3.30.1140.40">
    <property type="entry name" value="Tctex-1"/>
    <property type="match status" value="1"/>
</dbReference>
<feature type="compositionally biased region" description="Polar residues" evidence="2">
    <location>
        <begin position="45"/>
        <end position="63"/>
    </location>
</feature>
<reference evidence="3 4" key="2">
    <citation type="submission" date="2018-11" db="EMBL/GenBank/DDBJ databases">
        <authorList>
            <consortium name="Pathogen Informatics"/>
        </authorList>
    </citation>
    <scope>NUCLEOTIDE SEQUENCE [LARGE SCALE GENOMIC DNA]</scope>
    <source>
        <strain evidence="3 4">Egypt</strain>
    </source>
</reference>
<evidence type="ECO:0000313" key="3">
    <source>
        <dbReference type="EMBL" id="VDP67699.1"/>
    </source>
</evidence>
<keyword evidence="4" id="KW-1185">Reference proteome</keyword>
<dbReference type="PANTHER" id="PTHR21255">
    <property type="entry name" value="T-COMPLEX-ASSOCIATED-TESTIS-EXPRESSED 1/ DYNEIN LIGHT CHAIN"/>
    <property type="match status" value="1"/>
</dbReference>
<dbReference type="Pfam" id="PF03645">
    <property type="entry name" value="Tctex-1"/>
    <property type="match status" value="1"/>
</dbReference>
<feature type="region of interest" description="Disordered" evidence="2">
    <location>
        <begin position="44"/>
        <end position="68"/>
    </location>
</feature>